<sequence>MTLPADKPLKKSGVESCFRDLTKFPLPGLCPTEKMASKPTIRDFYKGRSVLVTGGTGFMGKVLIEKLLYTIPDIGNIYVVMRSKKGDVLFEDLGISSKDMDMLVDEVSVVFHFAATLRLEAPLKECIVMNTTGTQRALNVAKRLKNLAIFVHLSTAFCYPDYKVLEEKFHCPPADPQDVIRLCDWLDDKQLVLLTKSLLSQHPNSYTYSKRLAENLVNDAYAHMPTAIARPSIVCPSYVDPVPGWVDNLNGPVGLMLAAGKGVIRTMLCDGSLHAQVIPVDIAINAIIALAMIEGSKTTKVQQLGAMCWRSQKYMHASTRSPGPCGILMETSPPTTWLTKSNVCCTIWCLRISSIFCC</sequence>
<evidence type="ECO:0000313" key="1">
    <source>
        <dbReference type="EMBL" id="KAI8430979.1"/>
    </source>
</evidence>
<dbReference type="Proteomes" id="UP001064048">
    <property type="component" value="Chromosome Z"/>
</dbReference>
<gene>
    <name evidence="1" type="ORF">MSG28_001074</name>
</gene>
<protein>
    <submittedName>
        <fullName evidence="1">Uncharacterized protein</fullName>
    </submittedName>
</protein>
<keyword evidence="2" id="KW-1185">Reference proteome</keyword>
<organism evidence="1 2">
    <name type="scientific">Choristoneura fumiferana</name>
    <name type="common">Spruce budworm moth</name>
    <name type="synonym">Archips fumiferana</name>
    <dbReference type="NCBI Taxonomy" id="7141"/>
    <lineage>
        <taxon>Eukaryota</taxon>
        <taxon>Metazoa</taxon>
        <taxon>Ecdysozoa</taxon>
        <taxon>Arthropoda</taxon>
        <taxon>Hexapoda</taxon>
        <taxon>Insecta</taxon>
        <taxon>Pterygota</taxon>
        <taxon>Neoptera</taxon>
        <taxon>Endopterygota</taxon>
        <taxon>Lepidoptera</taxon>
        <taxon>Glossata</taxon>
        <taxon>Ditrysia</taxon>
        <taxon>Tortricoidea</taxon>
        <taxon>Tortricidae</taxon>
        <taxon>Tortricinae</taxon>
        <taxon>Choristoneura</taxon>
    </lineage>
</organism>
<name>A0ACC0K3M2_CHOFU</name>
<reference evidence="1 2" key="1">
    <citation type="journal article" date="2022" name="Genome Biol. Evol.">
        <title>The Spruce Budworm Genome: Reconstructing the Evolutionary History of Antifreeze Proteins.</title>
        <authorList>
            <person name="Beliveau C."/>
            <person name="Gagne P."/>
            <person name="Picq S."/>
            <person name="Vernygora O."/>
            <person name="Keeling C.I."/>
            <person name="Pinkney K."/>
            <person name="Doucet D."/>
            <person name="Wen F."/>
            <person name="Johnston J.S."/>
            <person name="Maaroufi H."/>
            <person name="Boyle B."/>
            <person name="Laroche J."/>
            <person name="Dewar K."/>
            <person name="Juretic N."/>
            <person name="Blackburn G."/>
            <person name="Nisole A."/>
            <person name="Brunet B."/>
            <person name="Brandao M."/>
            <person name="Lumley L."/>
            <person name="Duan J."/>
            <person name="Quan G."/>
            <person name="Lucarotti C.J."/>
            <person name="Roe A.D."/>
            <person name="Sperling F.A.H."/>
            <person name="Levesque R.C."/>
            <person name="Cusson M."/>
        </authorList>
    </citation>
    <scope>NUCLEOTIDE SEQUENCE [LARGE SCALE GENOMIC DNA]</scope>
    <source>
        <strain evidence="1">Glfc:IPQL:Cfum</strain>
    </source>
</reference>
<accession>A0ACC0K3M2</accession>
<dbReference type="EMBL" id="CM046131">
    <property type="protein sequence ID" value="KAI8430979.1"/>
    <property type="molecule type" value="Genomic_DNA"/>
</dbReference>
<proteinExistence type="predicted"/>
<comment type="caution">
    <text evidence="1">The sequence shown here is derived from an EMBL/GenBank/DDBJ whole genome shotgun (WGS) entry which is preliminary data.</text>
</comment>
<evidence type="ECO:0000313" key="2">
    <source>
        <dbReference type="Proteomes" id="UP001064048"/>
    </source>
</evidence>